<proteinExistence type="predicted"/>
<name>A3XMH1_LEEBM</name>
<sequence length="37" mass="4464">MKGFFGFEFSEKKNLSIHSLLQLHLERNLDFKRLLKV</sequence>
<dbReference type="STRING" id="398720.MED217_07621"/>
<organism evidence="1 2">
    <name type="scientific">Leeuwenhoekiella blandensis (strain CECT 7118 / CCUG 51940 / KCTC 22103 / MED217)</name>
    <name type="common">Flavobacterium sp. (strain MED217)</name>
    <dbReference type="NCBI Taxonomy" id="398720"/>
    <lineage>
        <taxon>Bacteria</taxon>
        <taxon>Pseudomonadati</taxon>
        <taxon>Bacteroidota</taxon>
        <taxon>Flavobacteriia</taxon>
        <taxon>Flavobacteriales</taxon>
        <taxon>Flavobacteriaceae</taxon>
        <taxon>Leeuwenhoekiella</taxon>
    </lineage>
</organism>
<protein>
    <submittedName>
        <fullName evidence="1">Uncharacterized protein</fullName>
    </submittedName>
</protein>
<reference evidence="1 2" key="1">
    <citation type="journal article" date="2007" name="Nature">
        <title>Light stimulates growth of proteorhodopsin-containing marine Flavobacteria.</title>
        <authorList>
            <person name="Gomez-Consarnau L."/>
            <person name="Gonzalez J.M."/>
            <person name="Coll-Llado M."/>
            <person name="Gourdon P."/>
            <person name="Pascher T."/>
            <person name="Neutze R."/>
            <person name="Pedros-Alio C."/>
            <person name="Pinhassi J."/>
        </authorList>
    </citation>
    <scope>NUCLEOTIDE SEQUENCE [LARGE SCALE GENOMIC DNA]</scope>
    <source>
        <strain evidence="1 2">MED217</strain>
    </source>
</reference>
<comment type="caution">
    <text evidence="1">The sequence shown here is derived from an EMBL/GenBank/DDBJ whole genome shotgun (WGS) entry which is preliminary data.</text>
</comment>
<dbReference type="Proteomes" id="UP000001601">
    <property type="component" value="Unassembled WGS sequence"/>
</dbReference>
<dbReference type="EMBL" id="AANC01000005">
    <property type="protein sequence ID" value="EAQ49256.1"/>
    <property type="molecule type" value="Genomic_DNA"/>
</dbReference>
<evidence type="ECO:0000313" key="2">
    <source>
        <dbReference type="Proteomes" id="UP000001601"/>
    </source>
</evidence>
<evidence type="ECO:0000313" key="1">
    <source>
        <dbReference type="EMBL" id="EAQ49256.1"/>
    </source>
</evidence>
<accession>A3XMH1</accession>
<dbReference type="AlphaFoldDB" id="A3XMH1"/>
<keyword evidence="2" id="KW-1185">Reference proteome</keyword>
<gene>
    <name evidence="1" type="ORF">MED217_07621</name>
</gene>
<dbReference type="HOGENOM" id="CLU_3345236_0_0_10"/>